<dbReference type="PANTHER" id="PTHR33154">
    <property type="entry name" value="TRANSCRIPTIONAL REGULATOR, ARSR FAMILY"/>
    <property type="match status" value="1"/>
</dbReference>
<dbReference type="Gene3D" id="1.10.10.10">
    <property type="entry name" value="Winged helix-like DNA-binding domain superfamily/Winged helix DNA-binding domain"/>
    <property type="match status" value="1"/>
</dbReference>
<reference evidence="5" key="1">
    <citation type="submission" date="2020-11" db="EMBL/GenBank/DDBJ databases">
        <title>Carbohydrate-dependent, anaerobic sulfur respiration: A novel catabolism in halophilic archaea.</title>
        <authorList>
            <person name="Sorokin D.Y."/>
            <person name="Messina E."/>
            <person name="Smedile F."/>
            <person name="La Cono V."/>
            <person name="Hallsworth J.E."/>
            <person name="Yakimov M.M."/>
        </authorList>
    </citation>
    <scope>NUCLEOTIDE SEQUENCE</scope>
    <source>
        <strain evidence="5">HSR-Bgl</strain>
    </source>
</reference>
<organism evidence="5 6">
    <name type="scientific">Halapricum desulfuricans</name>
    <dbReference type="NCBI Taxonomy" id="2841257"/>
    <lineage>
        <taxon>Archaea</taxon>
        <taxon>Methanobacteriati</taxon>
        <taxon>Methanobacteriota</taxon>
        <taxon>Stenosarchaea group</taxon>
        <taxon>Halobacteria</taxon>
        <taxon>Halobacteriales</taxon>
        <taxon>Haloarculaceae</taxon>
        <taxon>Halapricum</taxon>
    </lineage>
</organism>
<dbReference type="GeneID" id="68860797"/>
<dbReference type="RefSeq" id="WP_229126250.1">
    <property type="nucleotide sequence ID" value="NZ_CP064789.1"/>
</dbReference>
<dbReference type="EMBL" id="CP064789">
    <property type="protein sequence ID" value="QSG11687.1"/>
    <property type="molecule type" value="Genomic_DNA"/>
</dbReference>
<accession>A0A897NG53</accession>
<name>A0A897NG53_9EURY</name>
<feature type="domain" description="HTH arsR-type" evidence="4">
    <location>
        <begin position="5"/>
        <end position="100"/>
    </location>
</feature>
<dbReference type="CDD" id="cd00090">
    <property type="entry name" value="HTH_ARSR"/>
    <property type="match status" value="1"/>
</dbReference>
<dbReference type="Pfam" id="PF01022">
    <property type="entry name" value="HTH_5"/>
    <property type="match status" value="1"/>
</dbReference>
<gene>
    <name evidence="5" type="primary">arsR7</name>
    <name evidence="5" type="ORF">HSBGL_1264</name>
</gene>
<dbReference type="Proteomes" id="UP000663305">
    <property type="component" value="Chromosome"/>
</dbReference>
<evidence type="ECO:0000259" key="4">
    <source>
        <dbReference type="PROSITE" id="PS50987"/>
    </source>
</evidence>
<sequence length="111" mass="12842">MAELRDDEIYDWQADLCQVFSNPKRLKLLELLKDSGEHTVSQLQETTDLPQSTVSRHLQLMRDRGVVHKRDDGVHSHYALSDDRIATGMELMREILFDQLGDDHHVPPAEH</sequence>
<keyword evidence="1" id="KW-0805">Transcription regulation</keyword>
<dbReference type="GO" id="GO:0003700">
    <property type="term" value="F:DNA-binding transcription factor activity"/>
    <property type="evidence" value="ECO:0007669"/>
    <property type="project" value="InterPro"/>
</dbReference>
<dbReference type="InterPro" id="IPR051081">
    <property type="entry name" value="HTH_MetalResp_TranReg"/>
</dbReference>
<dbReference type="InterPro" id="IPR036388">
    <property type="entry name" value="WH-like_DNA-bd_sf"/>
</dbReference>
<proteinExistence type="predicted"/>
<dbReference type="NCBIfam" id="NF033788">
    <property type="entry name" value="HTH_metalloreg"/>
    <property type="match status" value="1"/>
</dbReference>
<dbReference type="SMART" id="SM00418">
    <property type="entry name" value="HTH_ARSR"/>
    <property type="match status" value="1"/>
</dbReference>
<protein>
    <submittedName>
        <fullName evidence="5">Transcriptional regulator containing HTH domain,ArsR family</fullName>
    </submittedName>
</protein>
<dbReference type="SUPFAM" id="SSF46785">
    <property type="entry name" value="Winged helix' DNA-binding domain"/>
    <property type="match status" value="1"/>
</dbReference>
<keyword evidence="3" id="KW-0804">Transcription</keyword>
<keyword evidence="2" id="KW-0238">DNA-binding</keyword>
<dbReference type="PRINTS" id="PR00778">
    <property type="entry name" value="HTHARSR"/>
</dbReference>
<dbReference type="GO" id="GO:0003677">
    <property type="term" value="F:DNA binding"/>
    <property type="evidence" value="ECO:0007669"/>
    <property type="project" value="UniProtKB-KW"/>
</dbReference>
<evidence type="ECO:0000256" key="1">
    <source>
        <dbReference type="ARBA" id="ARBA00023015"/>
    </source>
</evidence>
<evidence type="ECO:0000313" key="6">
    <source>
        <dbReference type="Proteomes" id="UP000663305"/>
    </source>
</evidence>
<evidence type="ECO:0000313" key="5">
    <source>
        <dbReference type="EMBL" id="QSG11687.1"/>
    </source>
</evidence>
<evidence type="ECO:0000256" key="3">
    <source>
        <dbReference type="ARBA" id="ARBA00023163"/>
    </source>
</evidence>
<dbReference type="PROSITE" id="PS50987">
    <property type="entry name" value="HTH_ARSR_2"/>
    <property type="match status" value="1"/>
</dbReference>
<dbReference type="InterPro" id="IPR036390">
    <property type="entry name" value="WH_DNA-bd_sf"/>
</dbReference>
<dbReference type="InterPro" id="IPR001845">
    <property type="entry name" value="HTH_ArsR_DNA-bd_dom"/>
</dbReference>
<dbReference type="InterPro" id="IPR011991">
    <property type="entry name" value="ArsR-like_HTH"/>
</dbReference>
<dbReference type="PANTHER" id="PTHR33154:SF33">
    <property type="entry name" value="TRANSCRIPTIONAL REPRESSOR SDPR"/>
    <property type="match status" value="1"/>
</dbReference>
<evidence type="ECO:0000256" key="2">
    <source>
        <dbReference type="ARBA" id="ARBA00023125"/>
    </source>
</evidence>
<dbReference type="AlphaFoldDB" id="A0A897NG53"/>